<organism evidence="1 2">
    <name type="scientific">Nitrosopumilus adriaticus</name>
    <dbReference type="NCBI Taxonomy" id="1580092"/>
    <lineage>
        <taxon>Archaea</taxon>
        <taxon>Nitrososphaerota</taxon>
        <taxon>Nitrososphaeria</taxon>
        <taxon>Nitrosopumilales</taxon>
        <taxon>Nitrosopumilaceae</taxon>
        <taxon>Nitrosopumilus</taxon>
    </lineage>
</organism>
<keyword evidence="2" id="KW-1185">Reference proteome</keyword>
<dbReference type="AlphaFoldDB" id="A0A0D5C1L6"/>
<name>A0A0D5C1L6_9ARCH</name>
<dbReference type="EMBL" id="CP011070">
    <property type="protein sequence ID" value="AJW70621.1"/>
    <property type="molecule type" value="Genomic_DNA"/>
</dbReference>
<sequence>MVSQPLLIDQHIGSATYIETMRDESFSFIKWKNIHDLYDDYIFNHSISNAMHFFVI</sequence>
<reference evidence="1 2" key="2">
    <citation type="journal article" date="2016" name="ISME J.">
        <title>Physiological and genomic characterization of two novel marine thaumarchaeal strains indicates niche differentiation.</title>
        <authorList>
            <person name="Bayer B."/>
            <person name="Vojvoda J."/>
            <person name="Offre P."/>
            <person name="Alves R.J."/>
            <person name="Elisabeth N.H."/>
            <person name="Garcia J.A."/>
            <person name="Volland J.M."/>
            <person name="Srivastava A."/>
            <person name="Schleper C."/>
            <person name="Herndl G.J."/>
        </authorList>
    </citation>
    <scope>NUCLEOTIDE SEQUENCE [LARGE SCALE GENOMIC DNA]</scope>
    <source>
        <strain evidence="1 2">NF5</strain>
    </source>
</reference>
<accession>A0A0D5C1L6</accession>
<reference evidence="2" key="1">
    <citation type="submission" date="2015-03" db="EMBL/GenBank/DDBJ databases">
        <title>Characterization of two novel Thaumarchaeota isolated from the Northern Adriatic Sea.</title>
        <authorList>
            <person name="Bayer B."/>
            <person name="Vojvoda J."/>
            <person name="Offre P."/>
            <person name="Srivastava A."/>
            <person name="Elisabeth N."/>
            <person name="Garcia J.A.L."/>
            <person name="Schleper C."/>
            <person name="Herndl G.J."/>
        </authorList>
    </citation>
    <scope>NUCLEOTIDE SEQUENCE [LARGE SCALE GENOMIC DNA]</scope>
    <source>
        <strain evidence="2">NF5</strain>
    </source>
</reference>
<dbReference type="HOGENOM" id="CLU_3002968_0_0_2"/>
<proteinExistence type="predicted"/>
<dbReference type="Proteomes" id="UP000032408">
    <property type="component" value="Chromosome"/>
</dbReference>
<dbReference type="KEGG" id="nin:NADRNF5_0927"/>
<evidence type="ECO:0000313" key="2">
    <source>
        <dbReference type="Proteomes" id="UP000032408"/>
    </source>
</evidence>
<protein>
    <submittedName>
        <fullName evidence="1">Uncharacterized protein</fullName>
    </submittedName>
</protein>
<evidence type="ECO:0000313" key="1">
    <source>
        <dbReference type="EMBL" id="AJW70621.1"/>
    </source>
</evidence>
<gene>
    <name evidence="1" type="ORF">NADRNF5_0927</name>
</gene>